<proteinExistence type="predicted"/>
<evidence type="ECO:0000313" key="1">
    <source>
        <dbReference type="EMBL" id="KAK7074557.1"/>
    </source>
</evidence>
<sequence>MLRWLKNLLTKDKKESAKNGLSSSFVVDKQSTSEIDKIITVDNDQDALHTLGSVTSGRYFPECQNQTNRSCGDEHKRIEGNNVYRKSTEFSVKECGTKVSDRSIVNQNDSRTFAKETSLFQLSSQQLKTSD</sequence>
<comment type="caution">
    <text evidence="1">The sequence shown here is derived from an EMBL/GenBank/DDBJ whole genome shotgun (WGS) entry which is preliminary data.</text>
</comment>
<dbReference type="EMBL" id="JAXCGZ010011536">
    <property type="protein sequence ID" value="KAK7074557.1"/>
    <property type="molecule type" value="Genomic_DNA"/>
</dbReference>
<protein>
    <submittedName>
        <fullName evidence="1">Uncharacterized protein</fullName>
    </submittedName>
</protein>
<evidence type="ECO:0000313" key="2">
    <source>
        <dbReference type="Proteomes" id="UP001381693"/>
    </source>
</evidence>
<keyword evidence="2" id="KW-1185">Reference proteome</keyword>
<dbReference type="AlphaFoldDB" id="A0AAN9A967"/>
<dbReference type="Proteomes" id="UP001381693">
    <property type="component" value="Unassembled WGS sequence"/>
</dbReference>
<name>A0AAN9A967_HALRR</name>
<reference evidence="1 2" key="1">
    <citation type="submission" date="2023-11" db="EMBL/GenBank/DDBJ databases">
        <title>Halocaridina rubra genome assembly.</title>
        <authorList>
            <person name="Smith C."/>
        </authorList>
    </citation>
    <scope>NUCLEOTIDE SEQUENCE [LARGE SCALE GENOMIC DNA]</scope>
    <source>
        <strain evidence="1">EP-1</strain>
        <tissue evidence="1">Whole</tissue>
    </source>
</reference>
<gene>
    <name evidence="1" type="ORF">SK128_000919</name>
</gene>
<accession>A0AAN9A967</accession>
<organism evidence="1 2">
    <name type="scientific">Halocaridina rubra</name>
    <name type="common">Hawaiian red shrimp</name>
    <dbReference type="NCBI Taxonomy" id="373956"/>
    <lineage>
        <taxon>Eukaryota</taxon>
        <taxon>Metazoa</taxon>
        <taxon>Ecdysozoa</taxon>
        <taxon>Arthropoda</taxon>
        <taxon>Crustacea</taxon>
        <taxon>Multicrustacea</taxon>
        <taxon>Malacostraca</taxon>
        <taxon>Eumalacostraca</taxon>
        <taxon>Eucarida</taxon>
        <taxon>Decapoda</taxon>
        <taxon>Pleocyemata</taxon>
        <taxon>Caridea</taxon>
        <taxon>Atyoidea</taxon>
        <taxon>Atyidae</taxon>
        <taxon>Halocaridina</taxon>
    </lineage>
</organism>